<organism evidence="3">
    <name type="scientific">Kwoniella dejecticola CBS 10117</name>
    <dbReference type="NCBI Taxonomy" id="1296121"/>
    <lineage>
        <taxon>Eukaryota</taxon>
        <taxon>Fungi</taxon>
        <taxon>Dikarya</taxon>
        <taxon>Basidiomycota</taxon>
        <taxon>Agaricomycotina</taxon>
        <taxon>Tremellomycetes</taxon>
        <taxon>Tremellales</taxon>
        <taxon>Cryptococcaceae</taxon>
        <taxon>Kwoniella</taxon>
    </lineage>
</organism>
<feature type="transmembrane region" description="Helical" evidence="2">
    <location>
        <begin position="146"/>
        <end position="166"/>
    </location>
</feature>
<sequence length="379" mass="42007">MSDSHSTDPTMPASSSGNPVDMLWQLMTLNNGDAVWHCTIGIILQAMIISSILGKTFEYFDYFKKRDNPYVLYAIAFGTMIAFGTLGITCAENYVLVHQKSLNTASAVRYIILGDITNLFLGTLFNLSACMYYSWRAYKMMGSKKWTIPIFATCLTAQFVAAMVAAGDGYTCPHITPETLGDLQTFMNRNVKEFQIWGSITTAVDGSLCLLMTIMLFKSRDGIFHRETRLFNKLVSIVYETMLPPVVCLLLYQASTKMGGNPLSDFRKIITCILPVLYFHSLLHTLVGRKRIREILDAKLVREGVNVISDGRDNYKGSNSGRFNFSVTPSGTPTKKSAQSPGVVSGGGRVTTSQRDLGEEGEDDIPLSSSKSFIWDGRK</sequence>
<evidence type="ECO:0000313" key="5">
    <source>
        <dbReference type="Proteomes" id="UP000078595"/>
    </source>
</evidence>
<dbReference type="STRING" id="1296121.A0A1A6A2E6"/>
<dbReference type="Proteomes" id="UP000078595">
    <property type="component" value="Chromosome 6"/>
</dbReference>
<dbReference type="AlphaFoldDB" id="A0A1A6A2E6"/>
<feature type="transmembrane region" description="Helical" evidence="2">
    <location>
        <begin position="70"/>
        <end position="88"/>
    </location>
</feature>
<feature type="transmembrane region" description="Helical" evidence="2">
    <location>
        <begin position="108"/>
        <end position="134"/>
    </location>
</feature>
<dbReference type="EMBL" id="KI894032">
    <property type="protein sequence ID" value="OBR84214.1"/>
    <property type="molecule type" value="Genomic_DNA"/>
</dbReference>
<feature type="transmembrane region" description="Helical" evidence="2">
    <location>
        <begin position="34"/>
        <end position="54"/>
    </location>
</feature>
<proteinExistence type="predicted"/>
<reference evidence="4" key="2">
    <citation type="submission" date="2013-07" db="EMBL/GenBank/DDBJ databases">
        <authorList>
            <consortium name="The Broad Institute Genome Sequencing Platform"/>
            <person name="Cuomo C."/>
            <person name="Litvintseva A."/>
            <person name="Chen Y."/>
            <person name="Heitman J."/>
            <person name="Sun S."/>
            <person name="Springer D."/>
            <person name="Dromer F."/>
            <person name="Young S.K."/>
            <person name="Zeng Q."/>
            <person name="Gargeya S."/>
            <person name="Fitzgerald M."/>
            <person name="Abouelleil A."/>
            <person name="Alvarado L."/>
            <person name="Berlin A.M."/>
            <person name="Chapman S.B."/>
            <person name="Dewar J."/>
            <person name="Goldberg J."/>
            <person name="Griggs A."/>
            <person name="Gujja S."/>
            <person name="Hansen M."/>
            <person name="Howarth C."/>
            <person name="Imamovic A."/>
            <person name="Larimer J."/>
            <person name="McCowan C."/>
            <person name="Murphy C."/>
            <person name="Pearson M."/>
            <person name="Priest M."/>
            <person name="Roberts A."/>
            <person name="Saif S."/>
            <person name="Shea T."/>
            <person name="Sykes S."/>
            <person name="Wortman J."/>
            <person name="Nusbaum C."/>
            <person name="Birren B."/>
        </authorList>
    </citation>
    <scope>NUCLEOTIDE SEQUENCE</scope>
    <source>
        <strain evidence="4">CBS 10117</strain>
    </source>
</reference>
<evidence type="ECO:0000313" key="4">
    <source>
        <dbReference type="EMBL" id="WWC62888.1"/>
    </source>
</evidence>
<dbReference type="RefSeq" id="XP_018262056.1">
    <property type="nucleotide sequence ID" value="XM_018408365.1"/>
</dbReference>
<keyword evidence="2" id="KW-1133">Transmembrane helix</keyword>
<feature type="region of interest" description="Disordered" evidence="1">
    <location>
        <begin position="320"/>
        <end position="379"/>
    </location>
</feature>
<feature type="transmembrane region" description="Helical" evidence="2">
    <location>
        <begin position="237"/>
        <end position="254"/>
    </location>
</feature>
<feature type="compositionally biased region" description="Polar residues" evidence="1">
    <location>
        <begin position="320"/>
        <end position="340"/>
    </location>
</feature>
<evidence type="ECO:0000256" key="1">
    <source>
        <dbReference type="SAM" id="MobiDB-lite"/>
    </source>
</evidence>
<evidence type="ECO:0000313" key="3">
    <source>
        <dbReference type="EMBL" id="OBR84214.1"/>
    </source>
</evidence>
<reference evidence="4" key="3">
    <citation type="submission" date="2024-02" db="EMBL/GenBank/DDBJ databases">
        <title>Comparative genomics of Cryptococcus and Kwoniella reveals pathogenesis evolution and contrasting modes of karyotype evolution via chromosome fusion or intercentromeric recombination.</title>
        <authorList>
            <person name="Coelho M.A."/>
            <person name="David-Palma M."/>
            <person name="Shea T."/>
            <person name="Bowers K."/>
            <person name="McGinley-Smith S."/>
            <person name="Mohammad A.W."/>
            <person name="Gnirke A."/>
            <person name="Yurkov A.M."/>
            <person name="Nowrousian M."/>
            <person name="Sun S."/>
            <person name="Cuomo C.A."/>
            <person name="Heitman J."/>
        </authorList>
    </citation>
    <scope>NUCLEOTIDE SEQUENCE</scope>
    <source>
        <strain evidence="4">CBS 10117</strain>
    </source>
</reference>
<dbReference type="EMBL" id="CP144535">
    <property type="protein sequence ID" value="WWC62888.1"/>
    <property type="molecule type" value="Genomic_DNA"/>
</dbReference>
<evidence type="ECO:0008006" key="6">
    <source>
        <dbReference type="Google" id="ProtNLM"/>
    </source>
</evidence>
<accession>A0A1A6A2E6</accession>
<keyword evidence="5" id="KW-1185">Reference proteome</keyword>
<reference evidence="3" key="1">
    <citation type="submission" date="2013-07" db="EMBL/GenBank/DDBJ databases">
        <title>The Genome Sequence of Cryptococcus dejecticola CBS10117.</title>
        <authorList>
            <consortium name="The Broad Institute Genome Sequencing Platform"/>
            <person name="Cuomo C."/>
            <person name="Litvintseva A."/>
            <person name="Chen Y."/>
            <person name="Heitman J."/>
            <person name="Sun S."/>
            <person name="Springer D."/>
            <person name="Dromer F."/>
            <person name="Young S.K."/>
            <person name="Zeng Q."/>
            <person name="Gargeya S."/>
            <person name="Fitzgerald M."/>
            <person name="Abouelleil A."/>
            <person name="Alvarado L."/>
            <person name="Berlin A.M."/>
            <person name="Chapman S.B."/>
            <person name="Dewar J."/>
            <person name="Goldberg J."/>
            <person name="Griggs A."/>
            <person name="Gujja S."/>
            <person name="Hansen M."/>
            <person name="Howarth C."/>
            <person name="Imamovic A."/>
            <person name="Larimer J."/>
            <person name="McCowan C."/>
            <person name="Murphy C."/>
            <person name="Pearson M."/>
            <person name="Priest M."/>
            <person name="Roberts A."/>
            <person name="Saif S."/>
            <person name="Shea T."/>
            <person name="Sykes S."/>
            <person name="Wortman J."/>
            <person name="Nusbaum C."/>
            <person name="Birren B."/>
        </authorList>
    </citation>
    <scope>NUCLEOTIDE SEQUENCE [LARGE SCALE GENOMIC DNA]</scope>
    <source>
        <strain evidence="3">CBS 10117</strain>
    </source>
</reference>
<name>A0A1A6A2E6_9TREE</name>
<keyword evidence="2" id="KW-0472">Membrane</keyword>
<protein>
    <recommendedName>
        <fullName evidence="6">Integral membrane protein</fullName>
    </recommendedName>
</protein>
<evidence type="ECO:0000256" key="2">
    <source>
        <dbReference type="SAM" id="Phobius"/>
    </source>
</evidence>
<dbReference type="VEuPathDB" id="FungiDB:I303_05071"/>
<dbReference type="GeneID" id="28968770"/>
<feature type="transmembrane region" description="Helical" evidence="2">
    <location>
        <begin position="196"/>
        <end position="217"/>
    </location>
</feature>
<gene>
    <name evidence="3" type="ORF">I303_05071</name>
    <name evidence="4" type="ORF">I303_105486</name>
</gene>
<feature type="transmembrane region" description="Helical" evidence="2">
    <location>
        <begin position="266"/>
        <end position="287"/>
    </location>
</feature>
<dbReference type="KEGG" id="kdj:28968770"/>
<keyword evidence="2" id="KW-0812">Transmembrane</keyword>
<dbReference type="OrthoDB" id="2561149at2759"/>